<accession>A0A154BQ69</accession>
<sequence>MREFLQGLRLLGQKLRGGTPEQRTDIWPAPHRSFRLDIEGGRLTVAEKAVNAWLRQEFLRHQFIRYVSVEFEDNNRINVQIISRYYVQMIIEAELSDAWHDHSTSTLQLKWKTVRFLRMPLLPDFITEKLTYYLLNIIGFLMNPVAVRPGIELRMDGGSLRIDFSRYWDTCRRREVYSLFHDETGAPRPSEFFVIAAGTDKGFITLHLHPLSSEAKSIIHSDYGHKEPERYRRAIYRLQWADALFLSGIALGVSAIVVLLRDYFDIDGLTFSFSRYFFLSLIIIGISLMLVNIPRWLYQFFTGKTVNKLQSASENIMYRMERYKRDIELEMRDLIRHYGKIGNQTDFEGRQEMERLLLKAGRQRFLAWRMERTMESLNRWRKLKYGLAYVITIVSEYIAFRWL</sequence>
<dbReference type="RefSeq" id="WP_066240705.1">
    <property type="nucleotide sequence ID" value="NZ_LSGP01000017.1"/>
</dbReference>
<keyword evidence="1" id="KW-0812">Transmembrane</keyword>
<keyword evidence="1" id="KW-1133">Transmembrane helix</keyword>
<evidence type="ECO:0000256" key="1">
    <source>
        <dbReference type="SAM" id="Phobius"/>
    </source>
</evidence>
<dbReference type="Proteomes" id="UP000076268">
    <property type="component" value="Unassembled WGS sequence"/>
</dbReference>
<evidence type="ECO:0000313" key="2">
    <source>
        <dbReference type="EMBL" id="KYZ76010.1"/>
    </source>
</evidence>
<keyword evidence="1" id="KW-0472">Membrane</keyword>
<reference evidence="2 3" key="1">
    <citation type="submission" date="2016-02" db="EMBL/GenBank/DDBJ databases">
        <title>Anaerosporomusa subterraneum gen. nov., sp. nov., a spore-forming obligate anaerobe isolated from saprolite.</title>
        <authorList>
            <person name="Choi J.K."/>
            <person name="Shah M."/>
            <person name="Yee N."/>
        </authorList>
    </citation>
    <scope>NUCLEOTIDE SEQUENCE [LARGE SCALE GENOMIC DNA]</scope>
    <source>
        <strain evidence="2 3">RU4</strain>
    </source>
</reference>
<feature type="transmembrane region" description="Helical" evidence="1">
    <location>
        <begin position="240"/>
        <end position="264"/>
    </location>
</feature>
<name>A0A154BQ69_ANASB</name>
<dbReference type="AlphaFoldDB" id="A0A154BQ69"/>
<proteinExistence type="predicted"/>
<keyword evidence="3" id="KW-1185">Reference proteome</keyword>
<protein>
    <submittedName>
        <fullName evidence="2">Uncharacterized protein</fullName>
    </submittedName>
</protein>
<evidence type="ECO:0000313" key="3">
    <source>
        <dbReference type="Proteomes" id="UP000076268"/>
    </source>
</evidence>
<dbReference type="OrthoDB" id="25844at909929"/>
<feature type="transmembrane region" description="Helical" evidence="1">
    <location>
        <begin position="276"/>
        <end position="298"/>
    </location>
</feature>
<organism evidence="2 3">
    <name type="scientific">Anaerosporomusa subterranea</name>
    <dbReference type="NCBI Taxonomy" id="1794912"/>
    <lineage>
        <taxon>Bacteria</taxon>
        <taxon>Bacillati</taxon>
        <taxon>Bacillota</taxon>
        <taxon>Negativicutes</taxon>
        <taxon>Acetonemataceae</taxon>
        <taxon>Anaerosporomusa</taxon>
    </lineage>
</organism>
<comment type="caution">
    <text evidence="2">The sequence shown here is derived from an EMBL/GenBank/DDBJ whole genome shotgun (WGS) entry which is preliminary data.</text>
</comment>
<feature type="transmembrane region" description="Helical" evidence="1">
    <location>
        <begin position="383"/>
        <end position="400"/>
    </location>
</feature>
<dbReference type="EMBL" id="LSGP01000017">
    <property type="protein sequence ID" value="KYZ76010.1"/>
    <property type="molecule type" value="Genomic_DNA"/>
</dbReference>
<gene>
    <name evidence="2" type="ORF">AXX12_06095</name>
</gene>